<accession>A0A178MRM3</accession>
<keyword evidence="2 4" id="KW-0963">Cytoplasm</keyword>
<dbReference type="HAMAP" id="MF_02200">
    <property type="entry name" value="NapD"/>
    <property type="match status" value="1"/>
</dbReference>
<evidence type="ECO:0000256" key="3">
    <source>
        <dbReference type="ARBA" id="ARBA00023186"/>
    </source>
</evidence>
<evidence type="ECO:0000256" key="2">
    <source>
        <dbReference type="ARBA" id="ARBA00022490"/>
    </source>
</evidence>
<proteinExistence type="inferred from homology"/>
<dbReference type="GO" id="GO:0005737">
    <property type="term" value="C:cytoplasm"/>
    <property type="evidence" value="ECO:0007669"/>
    <property type="project" value="UniProtKB-SubCell"/>
</dbReference>
<dbReference type="GO" id="GO:0005048">
    <property type="term" value="F:signal sequence binding"/>
    <property type="evidence" value="ECO:0007669"/>
    <property type="project" value="UniProtKB-UniRule"/>
</dbReference>
<dbReference type="PANTHER" id="PTHR38603:SF1">
    <property type="entry name" value="CHAPERONE NAPD"/>
    <property type="match status" value="1"/>
</dbReference>
<dbReference type="Gene3D" id="3.30.70.920">
    <property type="match status" value="1"/>
</dbReference>
<dbReference type="GO" id="GO:0051224">
    <property type="term" value="P:negative regulation of protein transport"/>
    <property type="evidence" value="ECO:0007669"/>
    <property type="project" value="UniProtKB-UniRule"/>
</dbReference>
<comment type="caution">
    <text evidence="5">The sequence shown here is derived from an EMBL/GenBank/DDBJ whole genome shotgun (WGS) entry which is preliminary data.</text>
</comment>
<dbReference type="RefSeq" id="WP_068492007.1">
    <property type="nucleotide sequence ID" value="NZ_LWQT01000050.1"/>
</dbReference>
<reference evidence="5 6" key="1">
    <citation type="submission" date="2016-04" db="EMBL/GenBank/DDBJ databases">
        <title>Draft genome sequence of freshwater magnetotactic bacteria Magnetospirillum marisnigri SP-1 and Magnetospirillum moscoviense BB-1.</title>
        <authorList>
            <person name="Koziaeva V."/>
            <person name="Dziuba M.V."/>
            <person name="Ivanov T.M."/>
            <person name="Kuznetsov B."/>
            <person name="Grouzdev D.S."/>
        </authorList>
    </citation>
    <scope>NUCLEOTIDE SEQUENCE [LARGE SCALE GENOMIC DNA]</scope>
    <source>
        <strain evidence="5 6">SP-1</strain>
    </source>
</reference>
<gene>
    <name evidence="4" type="primary">napD</name>
    <name evidence="5" type="ORF">A6A04_17360</name>
</gene>
<organism evidence="5 6">
    <name type="scientific">Paramagnetospirillum marisnigri</name>
    <dbReference type="NCBI Taxonomy" id="1285242"/>
    <lineage>
        <taxon>Bacteria</taxon>
        <taxon>Pseudomonadati</taxon>
        <taxon>Pseudomonadota</taxon>
        <taxon>Alphaproteobacteria</taxon>
        <taxon>Rhodospirillales</taxon>
        <taxon>Magnetospirillaceae</taxon>
        <taxon>Paramagnetospirillum</taxon>
    </lineage>
</organism>
<evidence type="ECO:0000313" key="6">
    <source>
        <dbReference type="Proteomes" id="UP000078428"/>
    </source>
</evidence>
<comment type="function">
    <text evidence="4">Chaperone for NapA, the catalytic subunit of the periplasmic nitrate reductase. It binds directly and specifically to the twin-arginine signal peptide of NapA, preventing premature interaction with the Tat translocase and premature export.</text>
</comment>
<protein>
    <recommendedName>
        <fullName evidence="4">Chaperone NapD</fullName>
    </recommendedName>
    <alternativeName>
        <fullName evidence="4">NapA signal peptide-binding chaperone NapD</fullName>
    </alternativeName>
</protein>
<name>A0A178MRM3_9PROT</name>
<dbReference type="STRING" id="1285242.A6A04_17360"/>
<evidence type="ECO:0000256" key="1">
    <source>
        <dbReference type="ARBA" id="ARBA00004496"/>
    </source>
</evidence>
<dbReference type="Proteomes" id="UP000078428">
    <property type="component" value="Unassembled WGS sequence"/>
</dbReference>
<keyword evidence="3 4" id="KW-0143">Chaperone</keyword>
<comment type="subunit">
    <text evidence="4">Interacts with the cytoplasmic NapA precursor.</text>
</comment>
<comment type="similarity">
    <text evidence="4">Belongs to the NapD family.</text>
</comment>
<keyword evidence="6" id="KW-1185">Reference proteome</keyword>
<dbReference type="Pfam" id="PF03927">
    <property type="entry name" value="NapD"/>
    <property type="match status" value="1"/>
</dbReference>
<dbReference type="AlphaFoldDB" id="A0A178MRM3"/>
<dbReference type="EMBL" id="LWQT01000050">
    <property type="protein sequence ID" value="OAN50758.1"/>
    <property type="molecule type" value="Genomic_DNA"/>
</dbReference>
<comment type="subcellular location">
    <subcellularLocation>
        <location evidence="1 4">Cytoplasm</location>
    </subcellularLocation>
</comment>
<dbReference type="PANTHER" id="PTHR38603">
    <property type="entry name" value="CHAPERONE NAPD"/>
    <property type="match status" value="1"/>
</dbReference>
<evidence type="ECO:0000313" key="5">
    <source>
        <dbReference type="EMBL" id="OAN50758.1"/>
    </source>
</evidence>
<dbReference type="OrthoDB" id="7306089at2"/>
<dbReference type="InterPro" id="IPR005623">
    <property type="entry name" value="Chaperone_NapD_NO3_reduct"/>
</dbReference>
<evidence type="ECO:0000256" key="4">
    <source>
        <dbReference type="HAMAP-Rule" id="MF_02200"/>
    </source>
</evidence>
<sequence length="102" mass="11202">MRLSTFVNTEHAKPREQIENICGVLVHVKPERRQSVHDALAAISGVEIHAMTDDGRMVLTVEDAEGIWAGAKITSFHDIPGVLSVALTYHHFDSDLEGESVP</sequence>